<evidence type="ECO:0000313" key="8">
    <source>
        <dbReference type="Proteomes" id="UP000824540"/>
    </source>
</evidence>
<name>A0A8T2NJJ8_9TELE</name>
<evidence type="ECO:0000313" key="7">
    <source>
        <dbReference type="EMBL" id="KAG9336597.1"/>
    </source>
</evidence>
<keyword evidence="8" id="KW-1185">Reference proteome</keyword>
<keyword evidence="4" id="KW-0809">Transit peptide</keyword>
<accession>A0A8T2NJJ8</accession>
<evidence type="ECO:0000256" key="2">
    <source>
        <dbReference type="ARBA" id="ARBA00005453"/>
    </source>
</evidence>
<keyword evidence="6" id="KW-0472">Membrane</keyword>
<proteinExistence type="inferred from homology"/>
<evidence type="ECO:0000256" key="4">
    <source>
        <dbReference type="ARBA" id="ARBA00022946"/>
    </source>
</evidence>
<dbReference type="AlphaFoldDB" id="A0A8T2NJJ8"/>
<evidence type="ECO:0008006" key="9">
    <source>
        <dbReference type="Google" id="ProtNLM"/>
    </source>
</evidence>
<dbReference type="EMBL" id="JAFBMS010000102">
    <property type="protein sequence ID" value="KAG9336597.1"/>
    <property type="molecule type" value="Genomic_DNA"/>
</dbReference>
<evidence type="ECO:0000256" key="1">
    <source>
        <dbReference type="ARBA" id="ARBA00004443"/>
    </source>
</evidence>
<evidence type="ECO:0000256" key="6">
    <source>
        <dbReference type="ARBA" id="ARBA00023136"/>
    </source>
</evidence>
<dbReference type="PANTHER" id="PTHR31107">
    <property type="entry name" value="APOPTOGENIC PROTEIN 1, MITOCHONDRIAL"/>
    <property type="match status" value="1"/>
</dbReference>
<comment type="caution">
    <text evidence="7">The sequence shown here is derived from an EMBL/GenBank/DDBJ whole genome shotgun (WGS) entry which is preliminary data.</text>
</comment>
<dbReference type="OrthoDB" id="6246201at2759"/>
<dbReference type="Proteomes" id="UP000824540">
    <property type="component" value="Unassembled WGS sequence"/>
</dbReference>
<sequence>MENMLPPRPTLSPANEECLCQSSNIHFSRAKQRSETEDKQGVAVKRQRMYLLSLSHSLPSQRSSFVPVASSKRDWIGPPDRLSNLRPIIYHIPENESPLERRLRHLRQETEDWNHQFWSNQNITFSKRTLNSEDMAVFYKDFLDKNCTKHANYNKEWYKRNFTITLLMGRVALHKAWRRLRKTKAPI</sequence>
<evidence type="ECO:0000256" key="3">
    <source>
        <dbReference type="ARBA" id="ARBA00022792"/>
    </source>
</evidence>
<dbReference type="Pfam" id="PF10231">
    <property type="entry name" value="COA8"/>
    <property type="match status" value="1"/>
</dbReference>
<keyword evidence="3" id="KW-0999">Mitochondrion inner membrane</keyword>
<dbReference type="GO" id="GO:0097193">
    <property type="term" value="P:intrinsic apoptotic signaling pathway"/>
    <property type="evidence" value="ECO:0007669"/>
    <property type="project" value="InterPro"/>
</dbReference>
<keyword evidence="5" id="KW-0496">Mitochondrion</keyword>
<protein>
    <recommendedName>
        <fullName evidence="9">Apoptogenic protein 1, mitochondrial</fullName>
    </recommendedName>
</protein>
<dbReference type="InterPro" id="IPR018796">
    <property type="entry name" value="COA8"/>
</dbReference>
<dbReference type="GO" id="GO:0005743">
    <property type="term" value="C:mitochondrial inner membrane"/>
    <property type="evidence" value="ECO:0007669"/>
    <property type="project" value="UniProtKB-SubCell"/>
</dbReference>
<dbReference type="PANTHER" id="PTHR31107:SF2">
    <property type="entry name" value="CYTOCHROME C OXIDASE ASSEMBLY FACTOR 8"/>
    <property type="match status" value="1"/>
</dbReference>
<organism evidence="7 8">
    <name type="scientific">Albula glossodonta</name>
    <name type="common">roundjaw bonefish</name>
    <dbReference type="NCBI Taxonomy" id="121402"/>
    <lineage>
        <taxon>Eukaryota</taxon>
        <taxon>Metazoa</taxon>
        <taxon>Chordata</taxon>
        <taxon>Craniata</taxon>
        <taxon>Vertebrata</taxon>
        <taxon>Euteleostomi</taxon>
        <taxon>Actinopterygii</taxon>
        <taxon>Neopterygii</taxon>
        <taxon>Teleostei</taxon>
        <taxon>Albuliformes</taxon>
        <taxon>Albulidae</taxon>
        <taxon>Albula</taxon>
    </lineage>
</organism>
<comment type="similarity">
    <text evidence="2">Belongs to the COA8 family.</text>
</comment>
<gene>
    <name evidence="7" type="ORF">JZ751_002944</name>
</gene>
<evidence type="ECO:0000256" key="5">
    <source>
        <dbReference type="ARBA" id="ARBA00023128"/>
    </source>
</evidence>
<reference evidence="7" key="1">
    <citation type="thesis" date="2021" institute="BYU ScholarsArchive" country="Provo, UT, USA">
        <title>Applications of and Algorithms for Genome Assembly and Genomic Analyses with an Emphasis on Marine Teleosts.</title>
        <authorList>
            <person name="Pickett B.D."/>
        </authorList>
    </citation>
    <scope>NUCLEOTIDE SEQUENCE</scope>
    <source>
        <strain evidence="7">HI-2016</strain>
    </source>
</reference>
<comment type="subcellular location">
    <subcellularLocation>
        <location evidence="1">Mitochondrion inner membrane</location>
        <topology evidence="1">Peripheral membrane protein</topology>
        <orientation evidence="1">Matrix side</orientation>
    </subcellularLocation>
</comment>